<accession>A0AAD9QAS7</accession>
<dbReference type="AlphaFoldDB" id="A0AAD9QAS7"/>
<evidence type="ECO:0000259" key="1">
    <source>
        <dbReference type="PROSITE" id="PS50878"/>
    </source>
</evidence>
<dbReference type="InterPro" id="IPR043502">
    <property type="entry name" value="DNA/RNA_pol_sf"/>
</dbReference>
<dbReference type="Proteomes" id="UP001249851">
    <property type="component" value="Unassembled WGS sequence"/>
</dbReference>
<dbReference type="EMBL" id="JARQWQ010000047">
    <property type="protein sequence ID" value="KAK2557820.1"/>
    <property type="molecule type" value="Genomic_DNA"/>
</dbReference>
<dbReference type="SUPFAM" id="SSF56672">
    <property type="entry name" value="DNA/RNA polymerases"/>
    <property type="match status" value="1"/>
</dbReference>
<dbReference type="GO" id="GO:0003964">
    <property type="term" value="F:RNA-directed DNA polymerase activity"/>
    <property type="evidence" value="ECO:0007669"/>
    <property type="project" value="UniProtKB-KW"/>
</dbReference>
<evidence type="ECO:0000313" key="3">
    <source>
        <dbReference type="Proteomes" id="UP001249851"/>
    </source>
</evidence>
<feature type="domain" description="Reverse transcriptase" evidence="1">
    <location>
        <begin position="270"/>
        <end position="518"/>
    </location>
</feature>
<reference evidence="2" key="2">
    <citation type="journal article" date="2023" name="Science">
        <title>Genomic signatures of disease resistance in endangered staghorn corals.</title>
        <authorList>
            <person name="Vollmer S.V."/>
            <person name="Selwyn J.D."/>
            <person name="Despard B.A."/>
            <person name="Roesel C.L."/>
        </authorList>
    </citation>
    <scope>NUCLEOTIDE SEQUENCE</scope>
    <source>
        <strain evidence="2">K2</strain>
    </source>
</reference>
<dbReference type="InterPro" id="IPR000477">
    <property type="entry name" value="RT_dom"/>
</dbReference>
<sequence>MKSFLDKHNKILLKKHTNRLNKDDEKLCNCRQRVNCPTDGKCLTRSVVYKAEVTSTDNNITQTYIGVTANDFKTRYRNHLKSLRNEKYKHETELSKHVWNLKKENRQFSIRWAIVKQTPAGRNGKRNCALCLEEKLMIMKGRSKNTLNRRSEIFTKCRHSASQKAYSKDTKLLADEFNQFFASVGENTVKKINALPEKFSYEPNEPALVPREYPPSEEFALHSTVKWEQVERIINAMSTNKAPGIDKVPIRVLKYSLSAILPSTTSIINATFQSSTFPSCWKIAEVTPILKDGDHEIRNNNRPISLLPVLSKVCERAAHGQLVSYLSTKQRLTTQRWRNKKRNSTETVLIQTTDSILQNIDKKELTVAVLVDMSKAFDSIDHDILVMKLRDVGLSFPSIEWFKRYLSSRYQVVKIQASISDQQGSIFAPLLFSIYTNDLALVPKYCSIQSYVDDTKLLPKFRLKDQQDTVSKMNEDLQRIFTNKLLLNPDKTKLVVFGSPTLFRKVEGHHLSLLGNELTPPKSAKDLGVTLDPNLTYEDHISKTVSTCMSRLGQINRVKHVFSKLFYCSNL</sequence>
<keyword evidence="2" id="KW-0695">RNA-directed DNA polymerase</keyword>
<comment type="caution">
    <text evidence="2">The sequence shown here is derived from an EMBL/GenBank/DDBJ whole genome shotgun (WGS) entry which is preliminary data.</text>
</comment>
<dbReference type="PROSITE" id="PS50878">
    <property type="entry name" value="RT_POL"/>
    <property type="match status" value="1"/>
</dbReference>
<reference evidence="2" key="1">
    <citation type="journal article" date="2023" name="G3 (Bethesda)">
        <title>Whole genome assembly and annotation of the endangered Caribbean coral Acropora cervicornis.</title>
        <authorList>
            <person name="Selwyn J.D."/>
            <person name="Vollmer S.V."/>
        </authorList>
    </citation>
    <scope>NUCLEOTIDE SEQUENCE</scope>
    <source>
        <strain evidence="2">K2</strain>
    </source>
</reference>
<dbReference type="CDD" id="cd01650">
    <property type="entry name" value="RT_nLTR_like"/>
    <property type="match status" value="1"/>
</dbReference>
<keyword evidence="2" id="KW-0808">Transferase</keyword>
<keyword evidence="3" id="KW-1185">Reference proteome</keyword>
<gene>
    <name evidence="2" type="ORF">P5673_019790</name>
</gene>
<protein>
    <submittedName>
        <fullName evidence="2">RNA-directed DNA polymerase from transposon BS</fullName>
    </submittedName>
</protein>
<name>A0AAD9QAS7_ACRCE</name>
<keyword evidence="2" id="KW-0548">Nucleotidyltransferase</keyword>
<evidence type="ECO:0000313" key="2">
    <source>
        <dbReference type="EMBL" id="KAK2557820.1"/>
    </source>
</evidence>
<proteinExistence type="predicted"/>
<dbReference type="Pfam" id="PF00078">
    <property type="entry name" value="RVT_1"/>
    <property type="match status" value="1"/>
</dbReference>
<dbReference type="PANTHER" id="PTHR33332">
    <property type="entry name" value="REVERSE TRANSCRIPTASE DOMAIN-CONTAINING PROTEIN"/>
    <property type="match status" value="1"/>
</dbReference>
<organism evidence="2 3">
    <name type="scientific">Acropora cervicornis</name>
    <name type="common">Staghorn coral</name>
    <dbReference type="NCBI Taxonomy" id="6130"/>
    <lineage>
        <taxon>Eukaryota</taxon>
        <taxon>Metazoa</taxon>
        <taxon>Cnidaria</taxon>
        <taxon>Anthozoa</taxon>
        <taxon>Hexacorallia</taxon>
        <taxon>Scleractinia</taxon>
        <taxon>Astrocoeniina</taxon>
        <taxon>Acroporidae</taxon>
        <taxon>Acropora</taxon>
    </lineage>
</organism>